<dbReference type="Pfam" id="PF06803">
    <property type="entry name" value="DUF1232"/>
    <property type="match status" value="1"/>
</dbReference>
<protein>
    <submittedName>
        <fullName evidence="6">YkvA family protein</fullName>
    </submittedName>
</protein>
<evidence type="ECO:0000313" key="6">
    <source>
        <dbReference type="EMBL" id="MEX6504321.1"/>
    </source>
</evidence>
<keyword evidence="4" id="KW-0472">Membrane</keyword>
<evidence type="ECO:0000256" key="4">
    <source>
        <dbReference type="ARBA" id="ARBA00023136"/>
    </source>
</evidence>
<dbReference type="RefSeq" id="WP_369289259.1">
    <property type="nucleotide sequence ID" value="NZ_JBFTEG010000023.1"/>
</dbReference>
<dbReference type="Proteomes" id="UP001560296">
    <property type="component" value="Unassembled WGS sequence"/>
</dbReference>
<evidence type="ECO:0000313" key="7">
    <source>
        <dbReference type="Proteomes" id="UP001560296"/>
    </source>
</evidence>
<gene>
    <name evidence="6" type="ORF">AB5S05_19865</name>
</gene>
<sequence>MNAPWSFLRYLPLAQRYLRNGRLPALLLAVARKSGKQGWRFAAFKEDLQLLQNLCLAWWRGEYRAIAPRALVAVVAALLYFLTPLDALPDWLPGLGFIDDLAVVAWVLATWQEELAAFRAWRQAQTAEKLERIERLPDTEPMALNKP</sequence>
<keyword evidence="2" id="KW-0812">Transmembrane</keyword>
<keyword evidence="7" id="KW-1185">Reference proteome</keyword>
<reference evidence="6 7" key="1">
    <citation type="submission" date="2024-07" db="EMBL/GenBank/DDBJ databases">
        <authorList>
            <person name="Li M."/>
        </authorList>
    </citation>
    <scope>NUCLEOTIDE SEQUENCE [LARGE SCALE GENOMIC DNA]</scope>
    <source>
        <strain evidence="6 7">25A3E</strain>
    </source>
</reference>
<organism evidence="6 7">
    <name type="scientific">Pseudomonas zhanjiangensis</name>
    <dbReference type="NCBI Taxonomy" id="3239015"/>
    <lineage>
        <taxon>Bacteria</taxon>
        <taxon>Pseudomonadati</taxon>
        <taxon>Pseudomonadota</taxon>
        <taxon>Gammaproteobacteria</taxon>
        <taxon>Pseudomonadales</taxon>
        <taxon>Pseudomonadaceae</taxon>
        <taxon>Pseudomonas</taxon>
    </lineage>
</organism>
<name>A0ABV3YYB5_9PSED</name>
<comment type="caution">
    <text evidence="6">The sequence shown here is derived from an EMBL/GenBank/DDBJ whole genome shotgun (WGS) entry which is preliminary data.</text>
</comment>
<dbReference type="InterPro" id="IPR010652">
    <property type="entry name" value="DUF1232"/>
</dbReference>
<evidence type="ECO:0000256" key="2">
    <source>
        <dbReference type="ARBA" id="ARBA00022692"/>
    </source>
</evidence>
<dbReference type="EMBL" id="JBFTEG010000023">
    <property type="protein sequence ID" value="MEX6504321.1"/>
    <property type="molecule type" value="Genomic_DNA"/>
</dbReference>
<keyword evidence="3" id="KW-1133">Transmembrane helix</keyword>
<evidence type="ECO:0000259" key="5">
    <source>
        <dbReference type="Pfam" id="PF06803"/>
    </source>
</evidence>
<feature type="domain" description="DUF1232" evidence="5">
    <location>
        <begin position="70"/>
        <end position="106"/>
    </location>
</feature>
<evidence type="ECO:0000256" key="1">
    <source>
        <dbReference type="ARBA" id="ARBA00004127"/>
    </source>
</evidence>
<comment type="subcellular location">
    <subcellularLocation>
        <location evidence="1">Endomembrane system</location>
        <topology evidence="1">Multi-pass membrane protein</topology>
    </subcellularLocation>
</comment>
<evidence type="ECO:0000256" key="3">
    <source>
        <dbReference type="ARBA" id="ARBA00022989"/>
    </source>
</evidence>
<accession>A0ABV3YYB5</accession>
<proteinExistence type="predicted"/>